<dbReference type="RefSeq" id="WP_005824457.1">
    <property type="nucleotide sequence ID" value="NZ_ACQL01000100.1"/>
</dbReference>
<gene>
    <name evidence="4" type="ORF">AM305_10726</name>
</gene>
<sequence>MSKKKVIDETVEQAVETSENFAEELAKQEENTTASEPVSKQPEQVIVKKGGTGIALLALLVALGIGGTGYYFGSQKLVEVENQLQQLAQKASQQAPLEQASFDKEKAQINELATAYEKAQARIAQLEQEQSSYSNQIVGLQSQIQRLGNNAPQVDSSAWVLSDANFLLNNAVRKLVVDTDVETAKSLLLEADSVLSKIANPQITLVRNAIKADLVSLNNVNQVDQNALMQRLTTLANSLDDLPMVDNDVQENQGSENVSDSIDDWQQNIEKTANSFLDKFIRVSDKNKAEEKVFIAPNQEVYLRENIRLRLQIAILAIPRQQNELYKKSLDAVSTWIRSYFDTQNENVKNFLKSLDELSEQTIYIDVPEKLQSVAVLNDILKKEPQKVEKIEIKEEKALVEPAVEGPKAEEVATPTDKPAEVPAAAQQ</sequence>
<dbReference type="PANTHER" id="PTHR38043:SF1">
    <property type="entry name" value="PROTEIN HEMX"/>
    <property type="match status" value="1"/>
</dbReference>
<feature type="region of interest" description="Disordered" evidence="2">
    <location>
        <begin position="402"/>
        <end position="428"/>
    </location>
</feature>
<dbReference type="GO" id="GO:0032259">
    <property type="term" value="P:methylation"/>
    <property type="evidence" value="ECO:0007669"/>
    <property type="project" value="UniProtKB-KW"/>
</dbReference>
<reference evidence="4 5" key="1">
    <citation type="journal article" date="2010" name="Vet. Microbiol.">
        <title>Production of haemolysins by strains of the Actinobacillus minor/porcitonsillarum complex.</title>
        <authorList>
            <person name="Arya G."/>
            <person name="Niven D.F."/>
        </authorList>
    </citation>
    <scope>NUCLEOTIDE SEQUENCE [LARGE SCALE GENOMIC DNA]</scope>
    <source>
        <strain evidence="4 5">NM305</strain>
    </source>
</reference>
<dbReference type="AlphaFoldDB" id="C5S2P2"/>
<dbReference type="Pfam" id="PF04375">
    <property type="entry name" value="HemX"/>
    <property type="match status" value="1"/>
</dbReference>
<dbReference type="EMBL" id="ACQL01000100">
    <property type="protein sequence ID" value="EER46817.1"/>
    <property type="molecule type" value="Genomic_DNA"/>
</dbReference>
<keyword evidence="4" id="KW-0808">Transferase</keyword>
<dbReference type="GO" id="GO:0008168">
    <property type="term" value="F:methyltransferase activity"/>
    <property type="evidence" value="ECO:0007669"/>
    <property type="project" value="UniProtKB-KW"/>
</dbReference>
<feature type="coiled-coil region" evidence="1">
    <location>
        <begin position="102"/>
        <end position="143"/>
    </location>
</feature>
<evidence type="ECO:0000313" key="5">
    <source>
        <dbReference type="Proteomes" id="UP000005532"/>
    </source>
</evidence>
<keyword evidence="3" id="KW-0812">Transmembrane</keyword>
<keyword evidence="3" id="KW-1133">Transmembrane helix</keyword>
<keyword evidence="4" id="KW-0489">Methyltransferase</keyword>
<name>C5S2P2_9PAST</name>
<organism evidence="4 5">
    <name type="scientific">Actinobacillus minor NM305</name>
    <dbReference type="NCBI Taxonomy" id="637911"/>
    <lineage>
        <taxon>Bacteria</taxon>
        <taxon>Pseudomonadati</taxon>
        <taxon>Pseudomonadota</taxon>
        <taxon>Gammaproteobacteria</taxon>
        <taxon>Pasteurellales</taxon>
        <taxon>Pasteurellaceae</taxon>
        <taxon>Actinobacillus</taxon>
    </lineage>
</organism>
<dbReference type="InterPro" id="IPR007470">
    <property type="entry name" value="HemX"/>
</dbReference>
<dbReference type="OrthoDB" id="5739852at2"/>
<feature type="transmembrane region" description="Helical" evidence="3">
    <location>
        <begin position="54"/>
        <end position="73"/>
    </location>
</feature>
<keyword evidence="3" id="KW-0472">Membrane</keyword>
<dbReference type="eggNOG" id="COG2959">
    <property type="taxonomic scope" value="Bacteria"/>
</dbReference>
<keyword evidence="1" id="KW-0175">Coiled coil</keyword>
<dbReference type="Proteomes" id="UP000005532">
    <property type="component" value="Unassembled WGS sequence"/>
</dbReference>
<dbReference type="PANTHER" id="PTHR38043">
    <property type="entry name" value="PROTEIN HEMX"/>
    <property type="match status" value="1"/>
</dbReference>
<protein>
    <submittedName>
        <fullName evidence="4">Putative uroporphyrin-III C-methyltransferase</fullName>
    </submittedName>
</protein>
<evidence type="ECO:0000256" key="2">
    <source>
        <dbReference type="SAM" id="MobiDB-lite"/>
    </source>
</evidence>
<evidence type="ECO:0000256" key="1">
    <source>
        <dbReference type="SAM" id="Coils"/>
    </source>
</evidence>
<proteinExistence type="predicted"/>
<evidence type="ECO:0000256" key="3">
    <source>
        <dbReference type="SAM" id="Phobius"/>
    </source>
</evidence>
<comment type="caution">
    <text evidence="4">The sequence shown here is derived from an EMBL/GenBank/DDBJ whole genome shotgun (WGS) entry which is preliminary data.</text>
</comment>
<evidence type="ECO:0000313" key="4">
    <source>
        <dbReference type="EMBL" id="EER46817.1"/>
    </source>
</evidence>
<accession>C5S2P2</accession>